<dbReference type="OrthoDB" id="2369586at2759"/>
<gene>
    <name evidence="2" type="ORF">INT43_003508</name>
</gene>
<evidence type="ECO:0000256" key="1">
    <source>
        <dbReference type="SAM" id="MobiDB-lite"/>
    </source>
</evidence>
<evidence type="ECO:0000313" key="2">
    <source>
        <dbReference type="EMBL" id="KAG2178255.1"/>
    </source>
</evidence>
<feature type="region of interest" description="Disordered" evidence="1">
    <location>
        <begin position="1"/>
        <end position="35"/>
    </location>
</feature>
<feature type="compositionally biased region" description="Basic and acidic residues" evidence="1">
    <location>
        <begin position="94"/>
        <end position="103"/>
    </location>
</feature>
<name>A0A8H7PQW7_MORIS</name>
<sequence>MSPLLEEIMSPKKAIQRRMSTVSMPGRSRKRESIPQPIEISWPKLIFSTGIYGSTSPDRSNLLMDLPSPRPDDDPEPNEQESSVPPGLALPRHSCPDIRAYDPDSIAKDSEFRARKMREFESHIENNKILR</sequence>
<dbReference type="Proteomes" id="UP000654370">
    <property type="component" value="Unassembled WGS sequence"/>
</dbReference>
<keyword evidence="3" id="KW-1185">Reference proteome</keyword>
<feature type="region of interest" description="Disordered" evidence="1">
    <location>
        <begin position="56"/>
        <end position="103"/>
    </location>
</feature>
<accession>A0A8H7PQW7</accession>
<dbReference type="EMBL" id="JAEPQZ010000008">
    <property type="protein sequence ID" value="KAG2178255.1"/>
    <property type="molecule type" value="Genomic_DNA"/>
</dbReference>
<reference evidence="2" key="1">
    <citation type="submission" date="2020-12" db="EMBL/GenBank/DDBJ databases">
        <title>Metabolic potential, ecology and presence of endohyphal bacteria is reflected in genomic diversity of Mucoromycotina.</title>
        <authorList>
            <person name="Muszewska A."/>
            <person name="Okrasinska A."/>
            <person name="Steczkiewicz K."/>
            <person name="Drgas O."/>
            <person name="Orlowska M."/>
            <person name="Perlinska-Lenart U."/>
            <person name="Aleksandrzak-Piekarczyk T."/>
            <person name="Szatraj K."/>
            <person name="Zielenkiewicz U."/>
            <person name="Pilsyk S."/>
            <person name="Malc E."/>
            <person name="Mieczkowski P."/>
            <person name="Kruszewska J.S."/>
            <person name="Biernat P."/>
            <person name="Pawlowska J."/>
        </authorList>
    </citation>
    <scope>NUCLEOTIDE SEQUENCE</scope>
    <source>
        <strain evidence="2">WA0000067209</strain>
    </source>
</reference>
<protein>
    <submittedName>
        <fullName evidence="2">Uncharacterized protein</fullName>
    </submittedName>
</protein>
<evidence type="ECO:0000313" key="3">
    <source>
        <dbReference type="Proteomes" id="UP000654370"/>
    </source>
</evidence>
<dbReference type="AlphaFoldDB" id="A0A8H7PQW7"/>
<comment type="caution">
    <text evidence="2">The sequence shown here is derived from an EMBL/GenBank/DDBJ whole genome shotgun (WGS) entry which is preliminary data.</text>
</comment>
<organism evidence="2 3">
    <name type="scientific">Mortierella isabellina</name>
    <name type="common">Filamentous fungus</name>
    <name type="synonym">Umbelopsis isabellina</name>
    <dbReference type="NCBI Taxonomy" id="91625"/>
    <lineage>
        <taxon>Eukaryota</taxon>
        <taxon>Fungi</taxon>
        <taxon>Fungi incertae sedis</taxon>
        <taxon>Mucoromycota</taxon>
        <taxon>Mucoromycotina</taxon>
        <taxon>Umbelopsidomycetes</taxon>
        <taxon>Umbelopsidales</taxon>
        <taxon>Umbelopsidaceae</taxon>
        <taxon>Umbelopsis</taxon>
    </lineage>
</organism>
<proteinExistence type="predicted"/>